<evidence type="ECO:0000313" key="9">
    <source>
        <dbReference type="Proteomes" id="UP000515498"/>
    </source>
</evidence>
<organism evidence="8 9">
    <name type="scientific">Mycolicibacterium fluoranthenivorans</name>
    <dbReference type="NCBI Taxonomy" id="258505"/>
    <lineage>
        <taxon>Bacteria</taxon>
        <taxon>Bacillati</taxon>
        <taxon>Actinomycetota</taxon>
        <taxon>Actinomycetes</taxon>
        <taxon>Mycobacteriales</taxon>
        <taxon>Mycobacteriaceae</taxon>
        <taxon>Mycolicibacterium</taxon>
    </lineage>
</organism>
<dbReference type="KEGG" id="mflu:HZU40_02675"/>
<comment type="subcellular location">
    <subcellularLocation>
        <location evidence="1">Cell membrane</location>
        <topology evidence="1">Multi-pass membrane protein</topology>
    </subcellularLocation>
</comment>
<dbReference type="InterPro" id="IPR036259">
    <property type="entry name" value="MFS_trans_sf"/>
</dbReference>
<feature type="transmembrane region" description="Helical" evidence="6">
    <location>
        <begin position="63"/>
        <end position="96"/>
    </location>
</feature>
<sequence length="373" mass="37379">MVTTASPPFLLGTMASGIRTDLAMSIPALAGVISFGYLVAAVASPLGGRLTHRIGPPHSLRLAGALTSIGVGLCACATASAHLYAAFFAIGLANAVIQPASNGTLSGAGTGRSQGMLFGMVQSAIPAATLLAGLLLAALDDVGLWRRALWVLFALSLMPQCLIARRHERDSDGQSAGPSPSASSYRSVLTFLLVAAFLGSAATTAVAVFGVASGLAGGLPPVAAATGQVLGSLCCIVGRIAAAWRWGEHPPHRLLRRIATLQILGVAGVGLLAVGSTPAYFLGFAVAFGCGWGWTGLQNLALVRTWPTSSARVTGVIQSGLFAGSVAGPAVLGGIIGGAGYSAAWAVAASALALASVATIAAALRLRREHPGQ</sequence>
<feature type="transmembrane region" description="Helical" evidence="6">
    <location>
        <begin position="185"/>
        <end position="210"/>
    </location>
</feature>
<keyword evidence="5 6" id="KW-0472">Membrane</keyword>
<protein>
    <submittedName>
        <fullName evidence="8">MFS transporter</fullName>
    </submittedName>
</protein>
<feature type="domain" description="Major facilitator superfamily (MFS) profile" evidence="7">
    <location>
        <begin position="1"/>
        <end position="367"/>
    </location>
</feature>
<dbReference type="PANTHER" id="PTHR43124:SF3">
    <property type="entry name" value="CHLORAMPHENICOL EFFLUX PUMP RV0191"/>
    <property type="match status" value="1"/>
</dbReference>
<gene>
    <name evidence="8" type="ORF">HZU40_02675</name>
</gene>
<evidence type="ECO:0000256" key="5">
    <source>
        <dbReference type="ARBA" id="ARBA00023136"/>
    </source>
</evidence>
<feature type="transmembrane region" description="Helical" evidence="6">
    <location>
        <begin position="280"/>
        <end position="303"/>
    </location>
</feature>
<feature type="transmembrane region" description="Helical" evidence="6">
    <location>
        <begin position="22"/>
        <end position="43"/>
    </location>
</feature>
<keyword evidence="2" id="KW-1003">Cell membrane</keyword>
<evidence type="ECO:0000256" key="2">
    <source>
        <dbReference type="ARBA" id="ARBA00022475"/>
    </source>
</evidence>
<dbReference type="SUPFAM" id="SSF103473">
    <property type="entry name" value="MFS general substrate transporter"/>
    <property type="match status" value="1"/>
</dbReference>
<feature type="transmembrane region" description="Helical" evidence="6">
    <location>
        <begin position="315"/>
        <end position="337"/>
    </location>
</feature>
<dbReference type="Pfam" id="PF07690">
    <property type="entry name" value="MFS_1"/>
    <property type="match status" value="1"/>
</dbReference>
<feature type="transmembrane region" description="Helical" evidence="6">
    <location>
        <begin position="343"/>
        <end position="364"/>
    </location>
</feature>
<dbReference type="RefSeq" id="WP_187097422.1">
    <property type="nucleotide sequence ID" value="NZ_CP059894.1"/>
</dbReference>
<dbReference type="InterPro" id="IPR011701">
    <property type="entry name" value="MFS"/>
</dbReference>
<accession>A0A7G8PG27</accession>
<dbReference type="PROSITE" id="PS50850">
    <property type="entry name" value="MFS"/>
    <property type="match status" value="1"/>
</dbReference>
<dbReference type="EMBL" id="CP059894">
    <property type="protein sequence ID" value="QNJ93293.1"/>
    <property type="molecule type" value="Genomic_DNA"/>
</dbReference>
<name>A0A7G8PG27_9MYCO</name>
<evidence type="ECO:0000256" key="3">
    <source>
        <dbReference type="ARBA" id="ARBA00022692"/>
    </source>
</evidence>
<reference evidence="8 9" key="1">
    <citation type="submission" date="2020-07" db="EMBL/GenBank/DDBJ databases">
        <title>Draft genome sequence of four isobutane-metabolizing strains capable of cometabolically degrading diverse ether contaminants.</title>
        <authorList>
            <person name="Chen W."/>
            <person name="Faulkner N."/>
            <person name="Smith C."/>
            <person name="Hyman M."/>
        </authorList>
    </citation>
    <scope>NUCLEOTIDE SEQUENCE [LARGE SCALE GENOMIC DNA]</scope>
    <source>
        <strain evidence="8 9">2A</strain>
    </source>
</reference>
<dbReference type="PANTHER" id="PTHR43124">
    <property type="entry name" value="PURINE EFFLUX PUMP PBUE"/>
    <property type="match status" value="1"/>
</dbReference>
<feature type="transmembrane region" description="Helical" evidence="6">
    <location>
        <begin position="117"/>
        <end position="138"/>
    </location>
</feature>
<dbReference type="GO" id="GO:0005886">
    <property type="term" value="C:plasma membrane"/>
    <property type="evidence" value="ECO:0007669"/>
    <property type="project" value="UniProtKB-SubCell"/>
</dbReference>
<dbReference type="AlphaFoldDB" id="A0A7G8PG27"/>
<evidence type="ECO:0000259" key="7">
    <source>
        <dbReference type="PROSITE" id="PS50850"/>
    </source>
</evidence>
<evidence type="ECO:0000256" key="4">
    <source>
        <dbReference type="ARBA" id="ARBA00022989"/>
    </source>
</evidence>
<dbReference type="Gene3D" id="1.20.1250.20">
    <property type="entry name" value="MFS general substrate transporter like domains"/>
    <property type="match status" value="1"/>
</dbReference>
<keyword evidence="3 6" id="KW-0812">Transmembrane</keyword>
<keyword evidence="4 6" id="KW-1133">Transmembrane helix</keyword>
<dbReference type="Proteomes" id="UP000515498">
    <property type="component" value="Chromosome"/>
</dbReference>
<evidence type="ECO:0000313" key="8">
    <source>
        <dbReference type="EMBL" id="QNJ93293.1"/>
    </source>
</evidence>
<evidence type="ECO:0000256" key="6">
    <source>
        <dbReference type="SAM" id="Phobius"/>
    </source>
</evidence>
<proteinExistence type="predicted"/>
<dbReference type="GO" id="GO:0022857">
    <property type="term" value="F:transmembrane transporter activity"/>
    <property type="evidence" value="ECO:0007669"/>
    <property type="project" value="InterPro"/>
</dbReference>
<feature type="transmembrane region" description="Helical" evidence="6">
    <location>
        <begin position="254"/>
        <end position="274"/>
    </location>
</feature>
<dbReference type="InterPro" id="IPR050189">
    <property type="entry name" value="MFS_Efflux_Transporters"/>
</dbReference>
<evidence type="ECO:0000256" key="1">
    <source>
        <dbReference type="ARBA" id="ARBA00004651"/>
    </source>
</evidence>
<feature type="transmembrane region" description="Helical" evidence="6">
    <location>
        <begin position="222"/>
        <end position="242"/>
    </location>
</feature>
<dbReference type="InterPro" id="IPR020846">
    <property type="entry name" value="MFS_dom"/>
</dbReference>